<feature type="region of interest" description="Disordered" evidence="4">
    <location>
        <begin position="35"/>
        <end position="76"/>
    </location>
</feature>
<proteinExistence type="inferred from homology"/>
<dbReference type="RefSeq" id="WP_245699260.1">
    <property type="nucleotide sequence ID" value="NZ_FNAP01000014.1"/>
</dbReference>
<evidence type="ECO:0000313" key="6">
    <source>
        <dbReference type="EMBL" id="SDE86700.1"/>
    </source>
</evidence>
<dbReference type="STRING" id="69960.SAMN05421720_11469"/>
<feature type="compositionally biased region" description="Low complexity" evidence="4">
    <location>
        <begin position="39"/>
        <end position="52"/>
    </location>
</feature>
<evidence type="ECO:0000313" key="7">
    <source>
        <dbReference type="Proteomes" id="UP000199412"/>
    </source>
</evidence>
<evidence type="ECO:0000256" key="3">
    <source>
        <dbReference type="ARBA" id="ARBA00022970"/>
    </source>
</evidence>
<comment type="similarity">
    <text evidence="1">Belongs to the leucine-binding protein family.</text>
</comment>
<keyword evidence="7" id="KW-1185">Reference proteome</keyword>
<dbReference type="CDD" id="cd06339">
    <property type="entry name" value="PBP1_YraM_LppC_lipoprotein-like"/>
    <property type="match status" value="1"/>
</dbReference>
<organism evidence="6 7">
    <name type="scientific">Rhodospira trueperi</name>
    <dbReference type="NCBI Taxonomy" id="69960"/>
    <lineage>
        <taxon>Bacteria</taxon>
        <taxon>Pseudomonadati</taxon>
        <taxon>Pseudomonadota</taxon>
        <taxon>Alphaproteobacteria</taxon>
        <taxon>Rhodospirillales</taxon>
        <taxon>Rhodospirillaceae</taxon>
        <taxon>Rhodospira</taxon>
    </lineage>
</organism>
<keyword evidence="3" id="KW-0029">Amino-acid transport</keyword>
<dbReference type="PANTHER" id="PTHR30483:SF6">
    <property type="entry name" value="PERIPLASMIC BINDING PROTEIN OF ABC TRANSPORTER FOR NATURAL AMINO ACIDS"/>
    <property type="match status" value="1"/>
</dbReference>
<dbReference type="PANTHER" id="PTHR30483">
    <property type="entry name" value="LEUCINE-SPECIFIC-BINDING PROTEIN"/>
    <property type="match status" value="1"/>
</dbReference>
<dbReference type="GO" id="GO:0006865">
    <property type="term" value="P:amino acid transport"/>
    <property type="evidence" value="ECO:0007669"/>
    <property type="project" value="UniProtKB-KW"/>
</dbReference>
<dbReference type="AlphaFoldDB" id="A0A1G7GEY8"/>
<dbReference type="InterPro" id="IPR051010">
    <property type="entry name" value="BCAA_transport"/>
</dbReference>
<gene>
    <name evidence="6" type="ORF">SAMN05421720_11469</name>
</gene>
<dbReference type="SUPFAM" id="SSF53822">
    <property type="entry name" value="Periplasmic binding protein-like I"/>
    <property type="match status" value="1"/>
</dbReference>
<dbReference type="Proteomes" id="UP000199412">
    <property type="component" value="Unassembled WGS sequence"/>
</dbReference>
<keyword evidence="2" id="KW-0732">Signal</keyword>
<protein>
    <submittedName>
        <fullName evidence="6">ABC-type branched-chain amino acid transport system, substrate-binding protein</fullName>
    </submittedName>
</protein>
<reference evidence="6 7" key="1">
    <citation type="submission" date="2016-10" db="EMBL/GenBank/DDBJ databases">
        <authorList>
            <person name="de Groot N.N."/>
        </authorList>
    </citation>
    <scope>NUCLEOTIDE SEQUENCE [LARGE SCALE GENOMIC DNA]</scope>
    <source>
        <strain evidence="6 7">ATCC 700224</strain>
    </source>
</reference>
<evidence type="ECO:0000259" key="5">
    <source>
        <dbReference type="Pfam" id="PF13458"/>
    </source>
</evidence>
<feature type="domain" description="Leucine-binding protein" evidence="5">
    <location>
        <begin position="86"/>
        <end position="405"/>
    </location>
</feature>
<evidence type="ECO:0000256" key="2">
    <source>
        <dbReference type="ARBA" id="ARBA00022729"/>
    </source>
</evidence>
<dbReference type="PROSITE" id="PS51257">
    <property type="entry name" value="PROKAR_LIPOPROTEIN"/>
    <property type="match status" value="1"/>
</dbReference>
<dbReference type="InterPro" id="IPR028082">
    <property type="entry name" value="Peripla_BP_I"/>
</dbReference>
<name>A0A1G7GEY8_9PROT</name>
<dbReference type="Gene3D" id="3.40.50.2300">
    <property type="match status" value="2"/>
</dbReference>
<dbReference type="InterPro" id="IPR028081">
    <property type="entry name" value="Leu-bd"/>
</dbReference>
<dbReference type="Pfam" id="PF13458">
    <property type="entry name" value="Peripla_BP_6"/>
    <property type="match status" value="1"/>
</dbReference>
<evidence type="ECO:0000256" key="4">
    <source>
        <dbReference type="SAM" id="MobiDB-lite"/>
    </source>
</evidence>
<accession>A0A1G7GEY8</accession>
<dbReference type="EMBL" id="FNAP01000014">
    <property type="protein sequence ID" value="SDE86700.1"/>
    <property type="molecule type" value="Genomic_DNA"/>
</dbReference>
<sequence>MRRSEHGRQSDRRNVSRAILALVMVAAATVAACTPMSGPARPSRPVAAPPQRVETAPSPQNLPRQPGVDAPLPNMTAGTLGNDGLVRVGLLVPLTGRGAGAGQALSNAAQMAAFDMGDRRFVLQPYDTGGTPAGAARAAQQALSQGARLLLGPLFGASARAVGPVAAGAGVNVVAFTTDPGVAGGNVFVMGFLVAEQVDRMVAFAMGEGRTRFGTLTPDETYGYAAASAFRDRVAARGGQMVAAQTYAPDNPDLREPARALRGADAVLIPDAGDGLRAAANGLAYVDIDSRRTRYMGTMLWDDPDLWRESALAGGIFPAPPRGSARAFDRKYTDAFGAAPPDLAVLGYDAVALAAVLARTPGGARFDRATLTSAAGFSGVAGIFRFRPDGTVQRGLAVMEIQSDGTVAEVSPAPLSFDGGGRLGF</sequence>
<evidence type="ECO:0000256" key="1">
    <source>
        <dbReference type="ARBA" id="ARBA00010062"/>
    </source>
</evidence>
<keyword evidence="3" id="KW-0813">Transport</keyword>